<dbReference type="EMBL" id="SMMG02000007">
    <property type="protein sequence ID" value="KAA3466717.1"/>
    <property type="molecule type" value="Genomic_DNA"/>
</dbReference>
<dbReference type="InterPro" id="IPR043128">
    <property type="entry name" value="Rev_trsase/Diguanyl_cyclase"/>
</dbReference>
<dbReference type="Pfam" id="PF17919">
    <property type="entry name" value="RT_RNaseH_2"/>
    <property type="match status" value="1"/>
</dbReference>
<protein>
    <submittedName>
        <fullName evidence="5">Gag-Pol polyprotein</fullName>
    </submittedName>
</protein>
<dbReference type="SUPFAM" id="SSF56672">
    <property type="entry name" value="DNA/RNA polymerases"/>
    <property type="match status" value="1"/>
</dbReference>
<accession>A0A5B6VC34</accession>
<evidence type="ECO:0000313" key="5">
    <source>
        <dbReference type="EMBL" id="KAA3466717.1"/>
    </source>
</evidence>
<keyword evidence="6" id="KW-1185">Reference proteome</keyword>
<dbReference type="PANTHER" id="PTHR24559:SF444">
    <property type="entry name" value="REVERSE TRANSCRIPTASE DOMAIN-CONTAINING PROTEIN"/>
    <property type="match status" value="1"/>
</dbReference>
<dbReference type="FunFam" id="3.30.70.270:FF:000003">
    <property type="entry name" value="Transposon Ty3-G Gag-Pol polyprotein"/>
    <property type="match status" value="1"/>
</dbReference>
<feature type="coiled-coil region" evidence="1">
    <location>
        <begin position="360"/>
        <end position="387"/>
    </location>
</feature>
<dbReference type="Pfam" id="PF08284">
    <property type="entry name" value="RVP_2"/>
    <property type="match status" value="1"/>
</dbReference>
<name>A0A5B6VC34_9ROSI</name>
<dbReference type="Gene3D" id="3.30.70.270">
    <property type="match status" value="2"/>
</dbReference>
<evidence type="ECO:0000256" key="2">
    <source>
        <dbReference type="SAM" id="MobiDB-lite"/>
    </source>
</evidence>
<feature type="domain" description="Reverse transcriptase/retrotransposon-derived protein RNase H-like" evidence="4">
    <location>
        <begin position="500"/>
        <end position="561"/>
    </location>
</feature>
<gene>
    <name evidence="5" type="ORF">EPI10_001789</name>
</gene>
<evidence type="ECO:0000313" key="6">
    <source>
        <dbReference type="Proteomes" id="UP000325315"/>
    </source>
</evidence>
<feature type="region of interest" description="Disordered" evidence="2">
    <location>
        <begin position="70"/>
        <end position="111"/>
    </location>
</feature>
<sequence length="665" mass="76372">MSVTEYEREFVRLSKYAREYVSTEAMMCKRFEDGLNEHIRLLAEILELKEFVVLVDRACKAEELSKEKRKADFKAKDSRKRLMNKPYQSSSKKSRDLYNRSNASVGYSNRDRGKQYSSLKAQVTLVSSIDYVRNNKPEYCPELAEKDKFQNARPSNTATRGRPPRNAGNVTSSRGMTKDYAVRSETRAPAKFYAIRAREDVSSLDIIIGTFSLYDTHVIALIDTRSTHLYICMNLMSNKSLPVESIEFVIKVSNPLGKRKTIELKYQNSEIIRIESNESSELPVVISSMSAQKCVRKDCEAYLTYVLDSKVSESKTKSILVVCEYPDVFPEELLGLPPIREVEFAIELVPGKSPILIAPYRMALKKLKELKAQLQELTDRDDLFDQLKGATVFLKIDLRSATISFFIDLTNQIFRLYLDIFVVLFIDDILIYSQDEPEHAEHLIIVLQTLRDKQLFVKFSKCEFWLQEVGFLGYIVSAEGFSMIATPMTRLLQKDVKFKWSEKCQQSIDQLKALLTEAPVLVQPESGKEFVIYSDASLNDLGCVLMQEGKVIVYASRQLKAKPIFLQQICEAQKRDNDLKTKRMQYKAEHQVPSGLLQLVMIPEWKWDRVTMDFVSGLPMSPKKKDAIWVVVDRPTKLAHFILRFEVYIAILEEDAISSGYEAEL</sequence>
<feature type="domain" description="Reverse transcriptase" evidence="3">
    <location>
        <begin position="408"/>
        <end position="476"/>
    </location>
</feature>
<reference evidence="6" key="1">
    <citation type="journal article" date="2019" name="Plant Biotechnol. J.">
        <title>Genome sequencing of the Australian wild diploid species Gossypium australe highlights disease resistance and delayed gland morphogenesis.</title>
        <authorList>
            <person name="Cai Y."/>
            <person name="Cai X."/>
            <person name="Wang Q."/>
            <person name="Wang P."/>
            <person name="Zhang Y."/>
            <person name="Cai C."/>
            <person name="Xu Y."/>
            <person name="Wang K."/>
            <person name="Zhou Z."/>
            <person name="Wang C."/>
            <person name="Geng S."/>
            <person name="Li B."/>
            <person name="Dong Q."/>
            <person name="Hou Y."/>
            <person name="Wang H."/>
            <person name="Ai P."/>
            <person name="Liu Z."/>
            <person name="Yi F."/>
            <person name="Sun M."/>
            <person name="An G."/>
            <person name="Cheng J."/>
            <person name="Zhang Y."/>
            <person name="Shi Q."/>
            <person name="Xie Y."/>
            <person name="Shi X."/>
            <person name="Chang Y."/>
            <person name="Huang F."/>
            <person name="Chen Y."/>
            <person name="Hong S."/>
            <person name="Mi L."/>
            <person name="Sun Q."/>
            <person name="Zhang L."/>
            <person name="Zhou B."/>
            <person name="Peng R."/>
            <person name="Zhang X."/>
            <person name="Liu F."/>
        </authorList>
    </citation>
    <scope>NUCLEOTIDE SEQUENCE [LARGE SCALE GENOMIC DNA]</scope>
    <source>
        <strain evidence="6">cv. PA1801</strain>
    </source>
</reference>
<feature type="region of interest" description="Disordered" evidence="2">
    <location>
        <begin position="150"/>
        <end position="173"/>
    </location>
</feature>
<dbReference type="Proteomes" id="UP000325315">
    <property type="component" value="Unassembled WGS sequence"/>
</dbReference>
<evidence type="ECO:0000259" key="3">
    <source>
        <dbReference type="Pfam" id="PF00078"/>
    </source>
</evidence>
<dbReference type="CDD" id="cd01647">
    <property type="entry name" value="RT_LTR"/>
    <property type="match status" value="1"/>
</dbReference>
<dbReference type="InterPro" id="IPR041577">
    <property type="entry name" value="RT_RNaseH_2"/>
</dbReference>
<keyword evidence="1" id="KW-0175">Coiled coil</keyword>
<dbReference type="InterPro" id="IPR043502">
    <property type="entry name" value="DNA/RNA_pol_sf"/>
</dbReference>
<dbReference type="InterPro" id="IPR053134">
    <property type="entry name" value="RNA-dir_DNA_polymerase"/>
</dbReference>
<dbReference type="AlphaFoldDB" id="A0A5B6VC34"/>
<proteinExistence type="predicted"/>
<evidence type="ECO:0000256" key="1">
    <source>
        <dbReference type="SAM" id="Coils"/>
    </source>
</evidence>
<organism evidence="5 6">
    <name type="scientific">Gossypium australe</name>
    <dbReference type="NCBI Taxonomy" id="47621"/>
    <lineage>
        <taxon>Eukaryota</taxon>
        <taxon>Viridiplantae</taxon>
        <taxon>Streptophyta</taxon>
        <taxon>Embryophyta</taxon>
        <taxon>Tracheophyta</taxon>
        <taxon>Spermatophyta</taxon>
        <taxon>Magnoliopsida</taxon>
        <taxon>eudicotyledons</taxon>
        <taxon>Gunneridae</taxon>
        <taxon>Pentapetalae</taxon>
        <taxon>rosids</taxon>
        <taxon>malvids</taxon>
        <taxon>Malvales</taxon>
        <taxon>Malvaceae</taxon>
        <taxon>Malvoideae</taxon>
        <taxon>Gossypium</taxon>
    </lineage>
</organism>
<comment type="caution">
    <text evidence="5">The sequence shown here is derived from an EMBL/GenBank/DDBJ whole genome shotgun (WGS) entry which is preliminary data.</text>
</comment>
<dbReference type="OrthoDB" id="2272416at2759"/>
<dbReference type="PANTHER" id="PTHR24559">
    <property type="entry name" value="TRANSPOSON TY3-I GAG-POL POLYPROTEIN"/>
    <property type="match status" value="1"/>
</dbReference>
<dbReference type="InterPro" id="IPR000477">
    <property type="entry name" value="RT_dom"/>
</dbReference>
<evidence type="ECO:0000259" key="4">
    <source>
        <dbReference type="Pfam" id="PF17919"/>
    </source>
</evidence>
<dbReference type="Pfam" id="PF00078">
    <property type="entry name" value="RVT_1"/>
    <property type="match status" value="1"/>
</dbReference>